<keyword evidence="8" id="KW-1185">Reference proteome</keyword>
<comment type="similarity">
    <text evidence="5">Belongs to the TatC family.</text>
</comment>
<dbReference type="Pfam" id="PF00902">
    <property type="entry name" value="TatC"/>
    <property type="match status" value="1"/>
</dbReference>
<feature type="transmembrane region" description="Helical" evidence="5">
    <location>
        <begin position="371"/>
        <end position="390"/>
    </location>
</feature>
<feature type="transmembrane region" description="Helical" evidence="5">
    <location>
        <begin position="170"/>
        <end position="190"/>
    </location>
</feature>
<dbReference type="GO" id="GO:0009977">
    <property type="term" value="F:proton motive force dependent protein transmembrane transporter activity"/>
    <property type="evidence" value="ECO:0007669"/>
    <property type="project" value="TreeGrafter"/>
</dbReference>
<gene>
    <name evidence="5" type="primary">tatC</name>
    <name evidence="7" type="ORF">GCM10009039_00790</name>
</gene>
<feature type="compositionally biased region" description="Basic and acidic residues" evidence="6">
    <location>
        <begin position="10"/>
        <end position="26"/>
    </location>
</feature>
<dbReference type="GO" id="GO:0065002">
    <property type="term" value="P:intracellular protein transmembrane transport"/>
    <property type="evidence" value="ECO:0007669"/>
    <property type="project" value="TreeGrafter"/>
</dbReference>
<evidence type="ECO:0000313" key="7">
    <source>
        <dbReference type="EMBL" id="GGL46255.1"/>
    </source>
</evidence>
<accession>A0A830EZ17</accession>
<dbReference type="RefSeq" id="WP_188974707.1">
    <property type="nucleotide sequence ID" value="NZ_BMPG01000001.1"/>
</dbReference>
<evidence type="ECO:0000256" key="5">
    <source>
        <dbReference type="HAMAP-Rule" id="MF_00902"/>
    </source>
</evidence>
<dbReference type="AlphaFoldDB" id="A0A830EZ17"/>
<dbReference type="InterPro" id="IPR002033">
    <property type="entry name" value="TatC"/>
</dbReference>
<feature type="transmembrane region" description="Helical" evidence="5">
    <location>
        <begin position="311"/>
        <end position="335"/>
    </location>
</feature>
<feature type="compositionally biased region" description="Acidic residues" evidence="6">
    <location>
        <begin position="136"/>
        <end position="148"/>
    </location>
</feature>
<comment type="subunit">
    <text evidence="5">Forms a complex with TatA.</text>
</comment>
<organism evidence="7 8">
    <name type="scientific">Halocalculus aciditolerans</name>
    <dbReference type="NCBI Taxonomy" id="1383812"/>
    <lineage>
        <taxon>Archaea</taxon>
        <taxon>Methanobacteriati</taxon>
        <taxon>Methanobacteriota</taxon>
        <taxon>Stenosarchaea group</taxon>
        <taxon>Halobacteria</taxon>
        <taxon>Halobacteriales</taxon>
        <taxon>Halobacteriaceae</taxon>
        <taxon>Halocalculus</taxon>
    </lineage>
</organism>
<dbReference type="PANTHER" id="PTHR30371:SF0">
    <property type="entry name" value="SEC-INDEPENDENT PROTEIN TRANSLOCASE PROTEIN TATC, CHLOROPLASTIC-RELATED"/>
    <property type="match status" value="1"/>
</dbReference>
<dbReference type="HAMAP" id="MF_00902">
    <property type="entry name" value="TatC"/>
    <property type="match status" value="1"/>
</dbReference>
<feature type="transmembrane region" description="Helical" evidence="5">
    <location>
        <begin position="227"/>
        <end position="247"/>
    </location>
</feature>
<feature type="transmembrane region" description="Helical" evidence="5">
    <location>
        <begin position="259"/>
        <end position="291"/>
    </location>
</feature>
<name>A0A830EZ17_9EURY</name>
<comment type="caution">
    <text evidence="7">The sequence shown here is derived from an EMBL/GenBank/DDBJ whole genome shotgun (WGS) entry which is preliminary data.</text>
</comment>
<dbReference type="PRINTS" id="PR01840">
    <property type="entry name" value="TATCFAMILY"/>
</dbReference>
<keyword evidence="5" id="KW-0653">Protein transport</keyword>
<evidence type="ECO:0000256" key="2">
    <source>
        <dbReference type="ARBA" id="ARBA00022692"/>
    </source>
</evidence>
<dbReference type="GO" id="GO:0033281">
    <property type="term" value="C:TAT protein transport complex"/>
    <property type="evidence" value="ECO:0007669"/>
    <property type="project" value="UniProtKB-UniRule"/>
</dbReference>
<evidence type="ECO:0000256" key="6">
    <source>
        <dbReference type="SAM" id="MobiDB-lite"/>
    </source>
</evidence>
<reference evidence="7" key="2">
    <citation type="submission" date="2020-09" db="EMBL/GenBank/DDBJ databases">
        <authorList>
            <person name="Sun Q."/>
            <person name="Ohkuma M."/>
        </authorList>
    </citation>
    <scope>NUCLEOTIDE SEQUENCE</scope>
    <source>
        <strain evidence="7">JCM 19596</strain>
    </source>
</reference>
<comment type="subcellular location">
    <subcellularLocation>
        <location evidence="5">Cell membrane</location>
        <topology evidence="5">Multi-pass membrane protein</topology>
    </subcellularLocation>
    <subcellularLocation>
        <location evidence="1">Membrane</location>
        <topology evidence="1">Multi-pass membrane protein</topology>
    </subcellularLocation>
</comment>
<feature type="compositionally biased region" description="Acidic residues" evidence="6">
    <location>
        <begin position="67"/>
        <end position="78"/>
    </location>
</feature>
<keyword evidence="4 5" id="KW-0472">Membrane</keyword>
<dbReference type="GO" id="GO:0043953">
    <property type="term" value="P:protein transport by the Tat complex"/>
    <property type="evidence" value="ECO:0007669"/>
    <property type="project" value="UniProtKB-UniRule"/>
</dbReference>
<keyword evidence="3 5" id="KW-1133">Transmembrane helix</keyword>
<evidence type="ECO:0000313" key="8">
    <source>
        <dbReference type="Proteomes" id="UP000607197"/>
    </source>
</evidence>
<sequence>MTGAPDDPDSDSREGDLRSAIERVDDPWPDLPSAVERIDESDGVEADVTSEPESDEEYTVSEPVSPLDDEDGDADDPSADTAAESESGDETTDVDEGGDVGERVDHWPELPSAVERVGGGGSAAGAGDEAFPVVPEDPETPPENEPVIEEPQTAPDDEELPLAEHVEEMVFRAAIVVGVAGAISVLLYPFGDTLINVIWAQVLPGSSAGIRPHLYAPLDLVITQFKVASLAGIVVALPVFVYETYAFMRPGLYPHERRYYLAAVPTSLLLAVVGVLFAFFIVLPASFAYLIGYSSVVADSALALTSTFSMILIVMGYLALVFQLPLFIMLAIMMNLTTREWLESRRLLFWGAFVGVSFMFTSIDVSGVTPVLVAVTMILLFEGTLALLRWTGN</sequence>
<dbReference type="OrthoDB" id="198870at2157"/>
<protein>
    <recommendedName>
        <fullName evidence="5">Sec-independent protein translocase protein TatC</fullName>
    </recommendedName>
</protein>
<dbReference type="Proteomes" id="UP000607197">
    <property type="component" value="Unassembled WGS sequence"/>
</dbReference>
<reference evidence="7" key="1">
    <citation type="journal article" date="2014" name="Int. J. Syst. Evol. Microbiol.">
        <title>Complete genome sequence of Corynebacterium casei LMG S-19264T (=DSM 44701T), isolated from a smear-ripened cheese.</title>
        <authorList>
            <consortium name="US DOE Joint Genome Institute (JGI-PGF)"/>
            <person name="Walter F."/>
            <person name="Albersmeier A."/>
            <person name="Kalinowski J."/>
            <person name="Ruckert C."/>
        </authorList>
    </citation>
    <scope>NUCLEOTIDE SEQUENCE</scope>
    <source>
        <strain evidence="7">JCM 19596</strain>
    </source>
</reference>
<evidence type="ECO:0000256" key="1">
    <source>
        <dbReference type="ARBA" id="ARBA00004141"/>
    </source>
</evidence>
<dbReference type="EMBL" id="BMPG01000001">
    <property type="protein sequence ID" value="GGL46255.1"/>
    <property type="molecule type" value="Genomic_DNA"/>
</dbReference>
<evidence type="ECO:0000256" key="3">
    <source>
        <dbReference type="ARBA" id="ARBA00022989"/>
    </source>
</evidence>
<keyword evidence="5" id="KW-0813">Transport</keyword>
<keyword evidence="2 5" id="KW-0812">Transmembrane</keyword>
<evidence type="ECO:0000256" key="4">
    <source>
        <dbReference type="ARBA" id="ARBA00023136"/>
    </source>
</evidence>
<feature type="transmembrane region" description="Helical" evidence="5">
    <location>
        <begin position="347"/>
        <end position="365"/>
    </location>
</feature>
<keyword evidence="5" id="KW-1003">Cell membrane</keyword>
<keyword evidence="5" id="KW-0811">Translocation</keyword>
<feature type="region of interest" description="Disordered" evidence="6">
    <location>
        <begin position="1"/>
        <end position="154"/>
    </location>
</feature>
<proteinExistence type="inferred from homology"/>
<comment type="function">
    <text evidence="5">Part of the twin-arginine translocation (Tat) system that transports large folded proteins containing a characteristic twin-arginine motif in their signal peptide across membranes.</text>
</comment>
<feature type="compositionally biased region" description="Acidic residues" evidence="6">
    <location>
        <begin position="39"/>
        <end position="59"/>
    </location>
</feature>
<feature type="compositionally biased region" description="Acidic residues" evidence="6">
    <location>
        <begin position="86"/>
        <end position="99"/>
    </location>
</feature>
<dbReference type="PANTHER" id="PTHR30371">
    <property type="entry name" value="SEC-INDEPENDENT PROTEIN TRANSLOCASE PROTEIN TATC"/>
    <property type="match status" value="1"/>
</dbReference>